<keyword evidence="1" id="KW-1133">Transmembrane helix</keyword>
<organism evidence="2 3">
    <name type="scientific">Candidatus Roizmanbacteria bacterium RIFCSPLOWO2_02_FULL_38_10</name>
    <dbReference type="NCBI Taxonomy" id="1802074"/>
    <lineage>
        <taxon>Bacteria</taxon>
        <taxon>Candidatus Roizmaniibacteriota</taxon>
    </lineage>
</organism>
<name>A0A1F7JMS9_9BACT</name>
<comment type="caution">
    <text evidence="2">The sequence shown here is derived from an EMBL/GenBank/DDBJ whole genome shotgun (WGS) entry which is preliminary data.</text>
</comment>
<evidence type="ECO:0000256" key="1">
    <source>
        <dbReference type="SAM" id="Phobius"/>
    </source>
</evidence>
<dbReference type="Proteomes" id="UP000176376">
    <property type="component" value="Unassembled WGS sequence"/>
</dbReference>
<proteinExistence type="predicted"/>
<reference evidence="2 3" key="1">
    <citation type="journal article" date="2016" name="Nat. Commun.">
        <title>Thousands of microbial genomes shed light on interconnected biogeochemical processes in an aquifer system.</title>
        <authorList>
            <person name="Anantharaman K."/>
            <person name="Brown C.T."/>
            <person name="Hug L.A."/>
            <person name="Sharon I."/>
            <person name="Castelle C.J."/>
            <person name="Probst A.J."/>
            <person name="Thomas B.C."/>
            <person name="Singh A."/>
            <person name="Wilkins M.J."/>
            <person name="Karaoz U."/>
            <person name="Brodie E.L."/>
            <person name="Williams K.H."/>
            <person name="Hubbard S.S."/>
            <person name="Banfield J.F."/>
        </authorList>
    </citation>
    <scope>NUCLEOTIDE SEQUENCE [LARGE SCALE GENOMIC DNA]</scope>
</reference>
<evidence type="ECO:0000313" key="3">
    <source>
        <dbReference type="Proteomes" id="UP000176376"/>
    </source>
</evidence>
<accession>A0A1F7JMS9</accession>
<gene>
    <name evidence="2" type="ORF">A3J15_00770</name>
</gene>
<evidence type="ECO:0000313" key="2">
    <source>
        <dbReference type="EMBL" id="OGK56916.1"/>
    </source>
</evidence>
<protein>
    <submittedName>
        <fullName evidence="2">Uncharacterized protein</fullName>
    </submittedName>
</protein>
<keyword evidence="1" id="KW-0812">Transmembrane</keyword>
<sequence length="432" mass="49692">MTLVFRKKVVQYLIMSPQNEPDQQAPQPFDNTQTKQEIISQLPQKNQVNKILIIIIIFFTFLTLIFGGYYFLTNKQEKLQTAVRPSQVLQPTLQPSLEQAPSILPDEFAGWKIYKDDRNGYSFKYPTNLVIKTEKELDYNSGENSIFFIDSNKVLPENATLDDAMITIGNFIVTDNTDNIWKNAREYFDSIYKITPQPRSNYNFNNPGTIKLKNYMIDGHQAYETYSGGSLGSRFPKHYQTFSRNIEILKDDSLVIRFATLVYDDRLDETAIDEIFDKILFTFRFIDSERTSPTYVNDEYKFSFTYKRGENVVVCPNKSEGNDNVAVWIGEGQNAECATEGPYQSIYVSKKNNYVNSIDDHVRQLQASGNDYTITKQPVSVSGVSGYRIIGSRDPSIPAPIPDNIDEYVFSKNGILYIIDQSYFNRNFQILN</sequence>
<feature type="transmembrane region" description="Helical" evidence="1">
    <location>
        <begin position="51"/>
        <end position="72"/>
    </location>
</feature>
<dbReference type="AlphaFoldDB" id="A0A1F7JMS9"/>
<dbReference type="EMBL" id="MGAY01000019">
    <property type="protein sequence ID" value="OGK56916.1"/>
    <property type="molecule type" value="Genomic_DNA"/>
</dbReference>
<keyword evidence="1" id="KW-0472">Membrane</keyword>